<keyword evidence="2" id="KW-1185">Reference proteome</keyword>
<reference evidence="1 2" key="1">
    <citation type="submission" date="2024-05" db="EMBL/GenBank/DDBJ databases">
        <title>The nuclear and mitochondrial genome assemblies of Tetragonisca angustula (Apidae: Meliponini), a tiny yet remarkable pollinator in the Neotropics.</title>
        <authorList>
            <person name="Ferrari R."/>
            <person name="Ricardo P.C."/>
            <person name="Dias F.C."/>
            <person name="Araujo N.S."/>
            <person name="Soares D.O."/>
            <person name="Zhou Q.-S."/>
            <person name="Zhu C.-D."/>
            <person name="Coutinho L."/>
            <person name="Airas M.C."/>
            <person name="Batista T.M."/>
        </authorList>
    </citation>
    <scope>NUCLEOTIDE SEQUENCE [LARGE SCALE GENOMIC DNA]</scope>
    <source>
        <strain evidence="1">ASF017062</strain>
        <tissue evidence="1">Abdomen</tissue>
    </source>
</reference>
<comment type="caution">
    <text evidence="1">The sequence shown here is derived from an EMBL/GenBank/DDBJ whole genome shotgun (WGS) entry which is preliminary data.</text>
</comment>
<evidence type="ECO:0000313" key="2">
    <source>
        <dbReference type="Proteomes" id="UP001432146"/>
    </source>
</evidence>
<gene>
    <name evidence="1" type="ORF">QLX08_002252</name>
</gene>
<dbReference type="EMBL" id="JAWNGG020000029">
    <property type="protein sequence ID" value="KAK9307452.1"/>
    <property type="molecule type" value="Genomic_DNA"/>
</dbReference>
<dbReference type="Proteomes" id="UP001432146">
    <property type="component" value="Unassembled WGS sequence"/>
</dbReference>
<evidence type="ECO:0000313" key="1">
    <source>
        <dbReference type="EMBL" id="KAK9307452.1"/>
    </source>
</evidence>
<accession>A0AAW1AE98</accession>
<proteinExistence type="predicted"/>
<protein>
    <submittedName>
        <fullName evidence="1">Uncharacterized protein</fullName>
    </submittedName>
</protein>
<name>A0AAW1AE98_9HYME</name>
<sequence length="112" mass="12359">MERKKREEEAMDGSTRVSTLECQGVANLARCSRYQKPGVVNRIKVCGLRNSGVDIATKCLEISLLHSPPITPYPAETVPCNRLASSRSSPLSSSTRVFDFQMAASYSRYSTL</sequence>
<organism evidence="1 2">
    <name type="scientific">Tetragonisca angustula</name>
    <dbReference type="NCBI Taxonomy" id="166442"/>
    <lineage>
        <taxon>Eukaryota</taxon>
        <taxon>Metazoa</taxon>
        <taxon>Ecdysozoa</taxon>
        <taxon>Arthropoda</taxon>
        <taxon>Hexapoda</taxon>
        <taxon>Insecta</taxon>
        <taxon>Pterygota</taxon>
        <taxon>Neoptera</taxon>
        <taxon>Endopterygota</taxon>
        <taxon>Hymenoptera</taxon>
        <taxon>Apocrita</taxon>
        <taxon>Aculeata</taxon>
        <taxon>Apoidea</taxon>
        <taxon>Anthophila</taxon>
        <taxon>Apidae</taxon>
        <taxon>Tetragonisca</taxon>
    </lineage>
</organism>
<dbReference type="AlphaFoldDB" id="A0AAW1AE98"/>